<comment type="caution">
    <text evidence="1">The sequence shown here is derived from an EMBL/GenBank/DDBJ whole genome shotgun (WGS) entry which is preliminary data.</text>
</comment>
<protein>
    <submittedName>
        <fullName evidence="1">Uncharacterized protein</fullName>
    </submittedName>
</protein>
<keyword evidence="2" id="KW-1185">Reference proteome</keyword>
<reference evidence="1" key="2">
    <citation type="submission" date="2023-07" db="EMBL/GenBank/DDBJ databases">
        <authorList>
            <consortium name="Lawrence Berkeley National Laboratory"/>
            <person name="Haridas S."/>
            <person name="Hensen N."/>
            <person name="Bonometti L."/>
            <person name="Westerberg I."/>
            <person name="Brannstrom I.O."/>
            <person name="Guillou S."/>
            <person name="Cros-Aarteil S."/>
            <person name="Calhoun S."/>
            <person name="Kuo A."/>
            <person name="Mondo S."/>
            <person name="Pangilinan J."/>
            <person name="Riley R."/>
            <person name="LaButti K."/>
            <person name="Andreopoulos B."/>
            <person name="Lipzen A."/>
            <person name="Chen C."/>
            <person name="Yanf M."/>
            <person name="Daum C."/>
            <person name="Ng V."/>
            <person name="Clum A."/>
            <person name="Steindorff A."/>
            <person name="Ohm R."/>
            <person name="Martin F."/>
            <person name="Silar P."/>
            <person name="Natvig D."/>
            <person name="Lalanne C."/>
            <person name="Gautier V."/>
            <person name="Ament-velasquez S.L."/>
            <person name="Kruys A."/>
            <person name="Hutchinson M.I."/>
            <person name="Powell A.J."/>
            <person name="Barry K."/>
            <person name="Miller A.N."/>
            <person name="Grigoriev I.V."/>
            <person name="Debuchy R."/>
            <person name="Gladieux P."/>
            <person name="Thoren M.H."/>
            <person name="Johannesson H."/>
        </authorList>
    </citation>
    <scope>NUCLEOTIDE SEQUENCE</scope>
    <source>
        <strain evidence="1">FGSC 1904</strain>
    </source>
</reference>
<evidence type="ECO:0000313" key="2">
    <source>
        <dbReference type="Proteomes" id="UP001281003"/>
    </source>
</evidence>
<name>A0AAE0PMS2_SORBR</name>
<organism evidence="1 2">
    <name type="scientific">Sordaria brevicollis</name>
    <dbReference type="NCBI Taxonomy" id="83679"/>
    <lineage>
        <taxon>Eukaryota</taxon>
        <taxon>Fungi</taxon>
        <taxon>Dikarya</taxon>
        <taxon>Ascomycota</taxon>
        <taxon>Pezizomycotina</taxon>
        <taxon>Sordariomycetes</taxon>
        <taxon>Sordariomycetidae</taxon>
        <taxon>Sordariales</taxon>
        <taxon>Sordariaceae</taxon>
        <taxon>Sordaria</taxon>
    </lineage>
</organism>
<dbReference type="EMBL" id="JAUTDP010000001">
    <property type="protein sequence ID" value="KAK3402732.1"/>
    <property type="molecule type" value="Genomic_DNA"/>
</dbReference>
<dbReference type="AlphaFoldDB" id="A0AAE0PMS2"/>
<evidence type="ECO:0000313" key="1">
    <source>
        <dbReference type="EMBL" id="KAK3402732.1"/>
    </source>
</evidence>
<gene>
    <name evidence="1" type="ORF">B0T20DRAFT_399016</name>
</gene>
<reference evidence="1" key="1">
    <citation type="journal article" date="2023" name="Mol. Phylogenet. Evol.">
        <title>Genome-scale phylogeny and comparative genomics of the fungal order Sordariales.</title>
        <authorList>
            <person name="Hensen N."/>
            <person name="Bonometti L."/>
            <person name="Westerberg I."/>
            <person name="Brannstrom I.O."/>
            <person name="Guillou S."/>
            <person name="Cros-Aarteil S."/>
            <person name="Calhoun S."/>
            <person name="Haridas S."/>
            <person name="Kuo A."/>
            <person name="Mondo S."/>
            <person name="Pangilinan J."/>
            <person name="Riley R."/>
            <person name="LaButti K."/>
            <person name="Andreopoulos B."/>
            <person name="Lipzen A."/>
            <person name="Chen C."/>
            <person name="Yan M."/>
            <person name="Daum C."/>
            <person name="Ng V."/>
            <person name="Clum A."/>
            <person name="Steindorff A."/>
            <person name="Ohm R.A."/>
            <person name="Martin F."/>
            <person name="Silar P."/>
            <person name="Natvig D.O."/>
            <person name="Lalanne C."/>
            <person name="Gautier V."/>
            <person name="Ament-Velasquez S.L."/>
            <person name="Kruys A."/>
            <person name="Hutchinson M.I."/>
            <person name="Powell A.J."/>
            <person name="Barry K."/>
            <person name="Miller A.N."/>
            <person name="Grigoriev I.V."/>
            <person name="Debuchy R."/>
            <person name="Gladieux P."/>
            <person name="Hiltunen Thoren M."/>
            <person name="Johannesson H."/>
        </authorList>
    </citation>
    <scope>NUCLEOTIDE SEQUENCE</scope>
    <source>
        <strain evidence="1">FGSC 1904</strain>
    </source>
</reference>
<sequence>MPSSRTIITVIMIHSSPFQCRVSDDVNPTIRRLDASSPLFRTFLVVSPAARTKKIRYHQVGIMARSVSPCGGGGAAGAVAVLFSWRGPFRGGCETNIPKTFRLPIRELKVCRGKQTIKDQEDGCAPITPSCLVIIDGFRSQENQSPDGRQDCLKPTSVVVFCGKTFGVTGIMPGERGSSEVGAQRGRKRNIPRSRWRRKASHLAVGWKELPLCDIW</sequence>
<proteinExistence type="predicted"/>
<dbReference type="Proteomes" id="UP001281003">
    <property type="component" value="Unassembled WGS sequence"/>
</dbReference>
<accession>A0AAE0PMS2</accession>